<dbReference type="InterPro" id="IPR036259">
    <property type="entry name" value="MFS_trans_sf"/>
</dbReference>
<feature type="transmembrane region" description="Helical" evidence="7">
    <location>
        <begin position="196"/>
        <end position="215"/>
    </location>
</feature>
<feature type="transmembrane region" description="Helical" evidence="7">
    <location>
        <begin position="78"/>
        <end position="95"/>
    </location>
</feature>
<evidence type="ECO:0000256" key="5">
    <source>
        <dbReference type="ARBA" id="ARBA00022989"/>
    </source>
</evidence>
<dbReference type="Proteomes" id="UP000515598">
    <property type="component" value="Chromosome"/>
</dbReference>
<feature type="transmembrane region" description="Helical" evidence="7">
    <location>
        <begin position="46"/>
        <end position="66"/>
    </location>
</feature>
<accession>A0AAX1I7F4</accession>
<dbReference type="GO" id="GO:0022857">
    <property type="term" value="F:transmembrane transporter activity"/>
    <property type="evidence" value="ECO:0007669"/>
    <property type="project" value="InterPro"/>
</dbReference>
<reference evidence="9 10" key="1">
    <citation type="submission" date="2020-08" db="EMBL/GenBank/DDBJ databases">
        <title>Phenotypic and transcriptomic analysis of seven clinical Stenotrophomonas maltophilia isolates identify a small set of shared and commonly regulated genes involved in biofilm lifestyle.</title>
        <authorList>
            <person name="Alio I."/>
            <person name="Gudzuhn M."/>
            <person name="Streit W."/>
        </authorList>
    </citation>
    <scope>NUCLEOTIDE SEQUENCE [LARGE SCALE GENOMIC DNA]</scope>
    <source>
        <strain evidence="9 10">UHH_SKK55</strain>
    </source>
</reference>
<proteinExistence type="predicted"/>
<dbReference type="PANTHER" id="PTHR42718:SF47">
    <property type="entry name" value="METHYL VIOLOGEN RESISTANCE PROTEIN SMVA"/>
    <property type="match status" value="1"/>
</dbReference>
<dbReference type="Pfam" id="PF07690">
    <property type="entry name" value="MFS_1"/>
    <property type="match status" value="1"/>
</dbReference>
<dbReference type="EMBL" id="CP060025">
    <property type="protein sequence ID" value="QNG76006.1"/>
    <property type="molecule type" value="Genomic_DNA"/>
</dbReference>
<evidence type="ECO:0000313" key="10">
    <source>
        <dbReference type="Proteomes" id="UP000515598"/>
    </source>
</evidence>
<keyword evidence="2" id="KW-0813">Transport</keyword>
<evidence type="ECO:0000256" key="1">
    <source>
        <dbReference type="ARBA" id="ARBA00004651"/>
    </source>
</evidence>
<dbReference type="InterPro" id="IPR011701">
    <property type="entry name" value="MFS"/>
</dbReference>
<dbReference type="GO" id="GO:0005886">
    <property type="term" value="C:plasma membrane"/>
    <property type="evidence" value="ECO:0007669"/>
    <property type="project" value="UniProtKB-SubCell"/>
</dbReference>
<feature type="transmembrane region" description="Helical" evidence="7">
    <location>
        <begin position="162"/>
        <end position="184"/>
    </location>
</feature>
<dbReference type="PROSITE" id="PS50850">
    <property type="entry name" value="MFS"/>
    <property type="match status" value="1"/>
</dbReference>
<feature type="transmembrane region" description="Helical" evidence="7">
    <location>
        <begin position="12"/>
        <end position="34"/>
    </location>
</feature>
<evidence type="ECO:0000259" key="8">
    <source>
        <dbReference type="PROSITE" id="PS50850"/>
    </source>
</evidence>
<feature type="transmembrane region" description="Helical" evidence="7">
    <location>
        <begin position="136"/>
        <end position="156"/>
    </location>
</feature>
<evidence type="ECO:0000313" key="9">
    <source>
        <dbReference type="EMBL" id="QNG76006.1"/>
    </source>
</evidence>
<organism evidence="9 10">
    <name type="scientific">Stenotrophomonas maltophilia</name>
    <name type="common">Pseudomonas maltophilia</name>
    <name type="synonym">Xanthomonas maltophilia</name>
    <dbReference type="NCBI Taxonomy" id="40324"/>
    <lineage>
        <taxon>Bacteria</taxon>
        <taxon>Pseudomonadati</taxon>
        <taxon>Pseudomonadota</taxon>
        <taxon>Gammaproteobacteria</taxon>
        <taxon>Lysobacterales</taxon>
        <taxon>Lysobacteraceae</taxon>
        <taxon>Stenotrophomonas</taxon>
        <taxon>Stenotrophomonas maltophilia group</taxon>
    </lineage>
</organism>
<feature type="transmembrane region" description="Helical" evidence="7">
    <location>
        <begin position="358"/>
        <end position="382"/>
    </location>
</feature>
<sequence length="509" mass="51963">MNPVTVRNKWLVLAAVIASFVPIAMDLTILHIAVPPLTLALSATGTQILWIIDVYPLVMASLLIPMGTLADRLGHKRLLLCGLGVFLVGSVVAALSPTAQILILARAVMAIGSAMVIPCVLAIIRQTFKDEQERAFALGIWSAVASACAAIGPLVGGLLLEYFWWGAVFLVNVPILVLVTPLTLKWLPSGRGSRERGWSIGQALILMVGVMSLVYGIKNAAKPESSLLLTAAAVALGAGMLALYIGKQLKSANPMLDLGLFKMPAVRAGVLMGLVTMGALAGVELTVAQELQFSMGKTPLQAGVFLLPIMICAMAGGPLGGLLTAHAGLRSVAVAAMAVAAIALAGLGLVSIEHGGVVITVLLATLGFALSVGLTASSAAIMSSAAASKAGSAGALEATSYDLGTGLGITGFGVLVTRLYTARLEVPPEVRGLIPEHATHSIGETALAASSLAADDAQVVMAAARLAFSQGHGVVLLMASGAIAMLSAGLFFILKGSSSHLVNPSQPAE</sequence>
<keyword evidence="6 7" id="KW-0472">Membrane</keyword>
<protein>
    <submittedName>
        <fullName evidence="9">MFS transporter</fullName>
    </submittedName>
</protein>
<evidence type="ECO:0000256" key="2">
    <source>
        <dbReference type="ARBA" id="ARBA00022448"/>
    </source>
</evidence>
<keyword evidence="4 7" id="KW-0812">Transmembrane</keyword>
<dbReference type="SUPFAM" id="SSF103473">
    <property type="entry name" value="MFS general substrate transporter"/>
    <property type="match status" value="1"/>
</dbReference>
<gene>
    <name evidence="9" type="ORF">GPNADHDJ_00172</name>
</gene>
<evidence type="ECO:0000256" key="3">
    <source>
        <dbReference type="ARBA" id="ARBA00022475"/>
    </source>
</evidence>
<dbReference type="CDD" id="cd17321">
    <property type="entry name" value="MFS_MMR_MDR_like"/>
    <property type="match status" value="1"/>
</dbReference>
<dbReference type="PANTHER" id="PTHR42718">
    <property type="entry name" value="MAJOR FACILITATOR SUPERFAMILY MULTIDRUG TRANSPORTER MFSC"/>
    <property type="match status" value="1"/>
</dbReference>
<feature type="transmembrane region" description="Helical" evidence="7">
    <location>
        <begin position="303"/>
        <end position="325"/>
    </location>
</feature>
<evidence type="ECO:0000256" key="7">
    <source>
        <dbReference type="SAM" id="Phobius"/>
    </source>
</evidence>
<keyword evidence="5 7" id="KW-1133">Transmembrane helix</keyword>
<feature type="transmembrane region" description="Helical" evidence="7">
    <location>
        <begin position="474"/>
        <end position="494"/>
    </location>
</feature>
<evidence type="ECO:0000256" key="4">
    <source>
        <dbReference type="ARBA" id="ARBA00022692"/>
    </source>
</evidence>
<dbReference type="PRINTS" id="PR01036">
    <property type="entry name" value="TCRTETB"/>
</dbReference>
<name>A0AAX1I7F4_STEMA</name>
<evidence type="ECO:0000256" key="6">
    <source>
        <dbReference type="ARBA" id="ARBA00023136"/>
    </source>
</evidence>
<feature type="domain" description="Major facilitator superfamily (MFS) profile" evidence="8">
    <location>
        <begin position="12"/>
        <end position="499"/>
    </location>
</feature>
<feature type="transmembrane region" description="Helical" evidence="7">
    <location>
        <begin position="227"/>
        <end position="245"/>
    </location>
</feature>
<comment type="subcellular location">
    <subcellularLocation>
        <location evidence="1">Cell membrane</location>
        <topology evidence="1">Multi-pass membrane protein</topology>
    </subcellularLocation>
</comment>
<dbReference type="RefSeq" id="WP_154350827.1">
    <property type="nucleotide sequence ID" value="NZ_CP040433.1"/>
</dbReference>
<dbReference type="InterPro" id="IPR020846">
    <property type="entry name" value="MFS_dom"/>
</dbReference>
<dbReference type="Gene3D" id="1.20.1250.20">
    <property type="entry name" value="MFS general substrate transporter like domains"/>
    <property type="match status" value="1"/>
</dbReference>
<feature type="transmembrane region" description="Helical" evidence="7">
    <location>
        <begin position="101"/>
        <end position="124"/>
    </location>
</feature>
<keyword evidence="3" id="KW-1003">Cell membrane</keyword>
<feature type="transmembrane region" description="Helical" evidence="7">
    <location>
        <begin position="265"/>
        <end position="283"/>
    </location>
</feature>
<feature type="transmembrane region" description="Helical" evidence="7">
    <location>
        <begin position="332"/>
        <end position="352"/>
    </location>
</feature>
<dbReference type="AlphaFoldDB" id="A0AAX1I7F4"/>